<dbReference type="InterPro" id="IPR050845">
    <property type="entry name" value="Cu-binding_ET"/>
</dbReference>
<accession>A0ABW9A3F5</accession>
<organism evidence="7 8">
    <name type="scientific">Herbaspirillum lusitanum</name>
    <dbReference type="NCBI Taxonomy" id="213312"/>
    <lineage>
        <taxon>Bacteria</taxon>
        <taxon>Pseudomonadati</taxon>
        <taxon>Pseudomonadota</taxon>
        <taxon>Betaproteobacteria</taxon>
        <taxon>Burkholderiales</taxon>
        <taxon>Oxalobacteraceae</taxon>
        <taxon>Herbaspirillum</taxon>
    </lineage>
</organism>
<dbReference type="Proteomes" id="UP001629246">
    <property type="component" value="Unassembled WGS sequence"/>
</dbReference>
<comment type="subcellular location">
    <subcellularLocation>
        <location evidence="1">Periplasm</location>
    </subcellularLocation>
</comment>
<evidence type="ECO:0000313" key="7">
    <source>
        <dbReference type="EMBL" id="MFL9922834.1"/>
    </source>
</evidence>
<dbReference type="InterPro" id="IPR000923">
    <property type="entry name" value="BlueCu_1"/>
</dbReference>
<keyword evidence="4" id="KW-0186">Copper</keyword>
<reference evidence="7 8" key="1">
    <citation type="journal article" date="2024" name="Chem. Sci.">
        <title>Discovery of megapolipeptins by genome mining of a Burkholderiales bacteria collection.</title>
        <authorList>
            <person name="Paulo B.S."/>
            <person name="Recchia M.J.J."/>
            <person name="Lee S."/>
            <person name="Fergusson C.H."/>
            <person name="Romanowski S.B."/>
            <person name="Hernandez A."/>
            <person name="Krull N."/>
            <person name="Liu D.Y."/>
            <person name="Cavanagh H."/>
            <person name="Bos A."/>
            <person name="Gray C.A."/>
            <person name="Murphy B.T."/>
            <person name="Linington R.G."/>
            <person name="Eustaquio A.S."/>
        </authorList>
    </citation>
    <scope>NUCLEOTIDE SEQUENCE [LARGE SCALE GENOMIC DNA]</scope>
    <source>
        <strain evidence="7 8">RL21-008-BIB-A</strain>
    </source>
</reference>
<dbReference type="InterPro" id="IPR008972">
    <property type="entry name" value="Cupredoxin"/>
</dbReference>
<comment type="caution">
    <text evidence="7">The sequence shown here is derived from an EMBL/GenBank/DDBJ whole genome shotgun (WGS) entry which is preliminary data.</text>
</comment>
<evidence type="ECO:0000256" key="4">
    <source>
        <dbReference type="ARBA" id="ARBA00023008"/>
    </source>
</evidence>
<evidence type="ECO:0000256" key="2">
    <source>
        <dbReference type="ARBA" id="ARBA00022723"/>
    </source>
</evidence>
<protein>
    <submittedName>
        <fullName evidence="7">Cupredoxin family protein</fullName>
    </submittedName>
</protein>
<keyword evidence="3" id="KW-0574">Periplasm</keyword>
<dbReference type="EMBL" id="JAQQFM010000001">
    <property type="protein sequence ID" value="MFL9922834.1"/>
    <property type="molecule type" value="Genomic_DNA"/>
</dbReference>
<evidence type="ECO:0000256" key="1">
    <source>
        <dbReference type="ARBA" id="ARBA00004418"/>
    </source>
</evidence>
<evidence type="ECO:0000256" key="3">
    <source>
        <dbReference type="ARBA" id="ARBA00022764"/>
    </source>
</evidence>
<name>A0ABW9A3F5_9BURK</name>
<keyword evidence="2" id="KW-0479">Metal-binding</keyword>
<feature type="compositionally biased region" description="Basic and acidic residues" evidence="5">
    <location>
        <begin position="1"/>
        <end position="14"/>
    </location>
</feature>
<dbReference type="PANTHER" id="PTHR38439">
    <property type="entry name" value="AURACYANIN-B"/>
    <property type="match status" value="1"/>
</dbReference>
<dbReference type="Pfam" id="PF00127">
    <property type="entry name" value="Copper-bind"/>
    <property type="match status" value="1"/>
</dbReference>
<feature type="region of interest" description="Disordered" evidence="5">
    <location>
        <begin position="1"/>
        <end position="20"/>
    </location>
</feature>
<gene>
    <name evidence="7" type="ORF">PQR62_01060</name>
</gene>
<dbReference type="CDD" id="cd04211">
    <property type="entry name" value="Cupredoxin_like_2"/>
    <property type="match status" value="1"/>
</dbReference>
<dbReference type="SUPFAM" id="SSF49503">
    <property type="entry name" value="Cupredoxins"/>
    <property type="match status" value="1"/>
</dbReference>
<evidence type="ECO:0000313" key="8">
    <source>
        <dbReference type="Proteomes" id="UP001629246"/>
    </source>
</evidence>
<dbReference type="PANTHER" id="PTHR38439:SF3">
    <property type="entry name" value="COPPER-RESISTANT CUPROPROTEIN COPI"/>
    <property type="match status" value="1"/>
</dbReference>
<evidence type="ECO:0000256" key="5">
    <source>
        <dbReference type="SAM" id="MobiDB-lite"/>
    </source>
</evidence>
<evidence type="ECO:0000259" key="6">
    <source>
        <dbReference type="Pfam" id="PF00127"/>
    </source>
</evidence>
<dbReference type="Gene3D" id="2.60.40.420">
    <property type="entry name" value="Cupredoxins - blue copper proteins"/>
    <property type="match status" value="1"/>
</dbReference>
<proteinExistence type="predicted"/>
<sequence length="144" mass="15788">MDGMKMEHAGKADDSSIGQAGDAAKVSRTFRIVMGDDMRFTPSTIKVRQGETVRFDIINQGKLKHEMVLGTPQELKAHYAAMLKYPDMEHADDNQLTLAGGKQGELIWQFSRDGVIDFACLQPGHYDAGMKGSVSVTAAPAHRH</sequence>
<keyword evidence="8" id="KW-1185">Reference proteome</keyword>
<feature type="domain" description="Blue (type 1) copper" evidence="6">
    <location>
        <begin position="35"/>
        <end position="136"/>
    </location>
</feature>